<evidence type="ECO:0000313" key="2">
    <source>
        <dbReference type="Proteomes" id="UP001215280"/>
    </source>
</evidence>
<gene>
    <name evidence="1" type="ORF">DFH07DRAFT_765902</name>
</gene>
<organism evidence="1 2">
    <name type="scientific">Mycena maculata</name>
    <dbReference type="NCBI Taxonomy" id="230809"/>
    <lineage>
        <taxon>Eukaryota</taxon>
        <taxon>Fungi</taxon>
        <taxon>Dikarya</taxon>
        <taxon>Basidiomycota</taxon>
        <taxon>Agaricomycotina</taxon>
        <taxon>Agaricomycetes</taxon>
        <taxon>Agaricomycetidae</taxon>
        <taxon>Agaricales</taxon>
        <taxon>Marasmiineae</taxon>
        <taxon>Mycenaceae</taxon>
        <taxon>Mycena</taxon>
    </lineage>
</organism>
<sequence>MPRFRLCFWESRIWTQTAGVLISDSKFTENACSTGQKILAIPLTINIPLDLQPDFTGTLVNWPWLLRSLLPCVPEGPTPRFTLVVVVDVTIRFDVWGNAELFDRRGSVLLTRPWSLVRNSTLPWIHLCRSNIVRVASETELCHPLPIGRGHGVWWKTLYVPQLVIGLVTKLLRRISAQQLACGPPSSNWARWRAGIVGISPLAPPRWSSFDLALFDTHTSTHHGEIDRNST</sequence>
<comment type="caution">
    <text evidence="1">The sequence shown here is derived from an EMBL/GenBank/DDBJ whole genome shotgun (WGS) entry which is preliminary data.</text>
</comment>
<name>A0AAD7NX20_9AGAR</name>
<accession>A0AAD7NX20</accession>
<proteinExistence type="predicted"/>
<evidence type="ECO:0000313" key="1">
    <source>
        <dbReference type="EMBL" id="KAJ7778689.1"/>
    </source>
</evidence>
<dbReference type="AlphaFoldDB" id="A0AAD7NX20"/>
<keyword evidence="2" id="KW-1185">Reference proteome</keyword>
<dbReference type="Proteomes" id="UP001215280">
    <property type="component" value="Unassembled WGS sequence"/>
</dbReference>
<reference evidence="1" key="1">
    <citation type="submission" date="2023-03" db="EMBL/GenBank/DDBJ databases">
        <title>Massive genome expansion in bonnet fungi (Mycena s.s.) driven by repeated elements and novel gene families across ecological guilds.</title>
        <authorList>
            <consortium name="Lawrence Berkeley National Laboratory"/>
            <person name="Harder C.B."/>
            <person name="Miyauchi S."/>
            <person name="Viragh M."/>
            <person name="Kuo A."/>
            <person name="Thoen E."/>
            <person name="Andreopoulos B."/>
            <person name="Lu D."/>
            <person name="Skrede I."/>
            <person name="Drula E."/>
            <person name="Henrissat B."/>
            <person name="Morin E."/>
            <person name="Kohler A."/>
            <person name="Barry K."/>
            <person name="LaButti K."/>
            <person name="Morin E."/>
            <person name="Salamov A."/>
            <person name="Lipzen A."/>
            <person name="Mereny Z."/>
            <person name="Hegedus B."/>
            <person name="Baldrian P."/>
            <person name="Stursova M."/>
            <person name="Weitz H."/>
            <person name="Taylor A."/>
            <person name="Grigoriev I.V."/>
            <person name="Nagy L.G."/>
            <person name="Martin F."/>
            <person name="Kauserud H."/>
        </authorList>
    </citation>
    <scope>NUCLEOTIDE SEQUENCE</scope>
    <source>
        <strain evidence="1">CBHHK188m</strain>
    </source>
</reference>
<dbReference type="EMBL" id="JARJLG010000008">
    <property type="protein sequence ID" value="KAJ7778689.1"/>
    <property type="molecule type" value="Genomic_DNA"/>
</dbReference>
<protein>
    <submittedName>
        <fullName evidence="1">Uncharacterized protein</fullName>
    </submittedName>
</protein>